<dbReference type="Proteomes" id="UP000326779">
    <property type="component" value="Chromosome"/>
</dbReference>
<dbReference type="EMBL" id="CP045143">
    <property type="protein sequence ID" value="QFR23100.1"/>
    <property type="molecule type" value="Genomic_DNA"/>
</dbReference>
<feature type="transmembrane region" description="Helical" evidence="1">
    <location>
        <begin position="35"/>
        <end position="55"/>
    </location>
</feature>
<evidence type="ECO:0000256" key="1">
    <source>
        <dbReference type="SAM" id="Phobius"/>
    </source>
</evidence>
<dbReference type="KEGG" id="lhb:D1010_06600"/>
<organism evidence="2 3">
    <name type="scientific">Schleiferilactobacillus harbinensis</name>
    <dbReference type="NCBI Taxonomy" id="304207"/>
    <lineage>
        <taxon>Bacteria</taxon>
        <taxon>Bacillati</taxon>
        <taxon>Bacillota</taxon>
        <taxon>Bacilli</taxon>
        <taxon>Lactobacillales</taxon>
        <taxon>Lactobacillaceae</taxon>
        <taxon>Schleiferilactobacillus</taxon>
    </lineage>
</organism>
<name>A0A5P8M3N5_9LACO</name>
<keyword evidence="1" id="KW-1133">Transmembrane helix</keyword>
<protein>
    <submittedName>
        <fullName evidence="2">Uncharacterized protein</fullName>
    </submittedName>
</protein>
<proteinExistence type="predicted"/>
<feature type="transmembrane region" description="Helical" evidence="1">
    <location>
        <begin position="61"/>
        <end position="81"/>
    </location>
</feature>
<sequence>MDGFDKDGLLKGLGNAKYQQMFDAWKHDKLVTAKWLMIIAVILGVLALLFILYRIFLADDYSLSGVVGGALLLVCVLFYAFSSGTRYEVTVNPEYHFISDLLSSSK</sequence>
<keyword evidence="1" id="KW-0472">Membrane</keyword>
<dbReference type="RefSeq" id="WP_152260526.1">
    <property type="nucleotide sequence ID" value="NZ_CP045143.1"/>
</dbReference>
<reference evidence="2 3" key="1">
    <citation type="submission" date="2019-10" db="EMBL/GenBank/DDBJ databases">
        <title>The completed genome of Lactobacillus harbinensis M1.</title>
        <authorList>
            <person name="Zheng Y."/>
        </authorList>
    </citation>
    <scope>NUCLEOTIDE SEQUENCE [LARGE SCALE GENOMIC DNA]</scope>
    <source>
        <strain evidence="2 3">M1</strain>
    </source>
</reference>
<keyword evidence="1" id="KW-0812">Transmembrane</keyword>
<evidence type="ECO:0000313" key="2">
    <source>
        <dbReference type="EMBL" id="QFR23100.1"/>
    </source>
</evidence>
<gene>
    <name evidence="2" type="ORF">D1010_06600</name>
</gene>
<accession>A0A5P8M3N5</accession>
<dbReference type="AlphaFoldDB" id="A0A5P8M3N5"/>
<evidence type="ECO:0000313" key="3">
    <source>
        <dbReference type="Proteomes" id="UP000326779"/>
    </source>
</evidence>